<evidence type="ECO:0000313" key="1">
    <source>
        <dbReference type="EMBL" id="TGZ47761.1"/>
    </source>
</evidence>
<proteinExistence type="predicted"/>
<protein>
    <submittedName>
        <fullName evidence="1">Uncharacterized protein</fullName>
    </submittedName>
</protein>
<name>A0A4S2KEH8_9HYME</name>
<dbReference type="EMBL" id="QBLH01002703">
    <property type="protein sequence ID" value="TGZ47761.1"/>
    <property type="molecule type" value="Genomic_DNA"/>
</dbReference>
<sequence>MLVGGEKGIVEILLCISCNVLPFVSGTTKYAKNTDTAVKHENVQKVAAWPILSSMVGNSLVTANTKHQCTTIDRLLATPLVSGGNISLITVNGTDP</sequence>
<evidence type="ECO:0000313" key="2">
    <source>
        <dbReference type="Proteomes" id="UP000310200"/>
    </source>
</evidence>
<comment type="caution">
    <text evidence="1">The sequence shown here is derived from an EMBL/GenBank/DDBJ whole genome shotgun (WGS) entry which is preliminary data.</text>
</comment>
<gene>
    <name evidence="1" type="ORF">DBV15_07488</name>
</gene>
<dbReference type="Proteomes" id="UP000310200">
    <property type="component" value="Unassembled WGS sequence"/>
</dbReference>
<keyword evidence="2" id="KW-1185">Reference proteome</keyword>
<dbReference type="AlphaFoldDB" id="A0A4S2KEH8"/>
<organism evidence="1 2">
    <name type="scientific">Temnothorax longispinosus</name>
    <dbReference type="NCBI Taxonomy" id="300112"/>
    <lineage>
        <taxon>Eukaryota</taxon>
        <taxon>Metazoa</taxon>
        <taxon>Ecdysozoa</taxon>
        <taxon>Arthropoda</taxon>
        <taxon>Hexapoda</taxon>
        <taxon>Insecta</taxon>
        <taxon>Pterygota</taxon>
        <taxon>Neoptera</taxon>
        <taxon>Endopterygota</taxon>
        <taxon>Hymenoptera</taxon>
        <taxon>Apocrita</taxon>
        <taxon>Aculeata</taxon>
        <taxon>Formicoidea</taxon>
        <taxon>Formicidae</taxon>
        <taxon>Myrmicinae</taxon>
        <taxon>Temnothorax</taxon>
    </lineage>
</organism>
<reference evidence="1 2" key="1">
    <citation type="journal article" date="2019" name="Philos. Trans. R. Soc. Lond., B, Biol. Sci.">
        <title>Ant behaviour and brain gene expression of defending hosts depend on the ecological success of the intruding social parasite.</title>
        <authorList>
            <person name="Kaur R."/>
            <person name="Stoldt M."/>
            <person name="Jongepier E."/>
            <person name="Feldmeyer B."/>
            <person name="Menzel F."/>
            <person name="Bornberg-Bauer E."/>
            <person name="Foitzik S."/>
        </authorList>
    </citation>
    <scope>NUCLEOTIDE SEQUENCE [LARGE SCALE GENOMIC DNA]</scope>
    <source>
        <tissue evidence="1">Whole body</tissue>
    </source>
</reference>
<accession>A0A4S2KEH8</accession>